<name>A0A811QNG9_9POAL</name>
<organism evidence="8 9">
    <name type="scientific">Miscanthus lutarioriparius</name>
    <dbReference type="NCBI Taxonomy" id="422564"/>
    <lineage>
        <taxon>Eukaryota</taxon>
        <taxon>Viridiplantae</taxon>
        <taxon>Streptophyta</taxon>
        <taxon>Embryophyta</taxon>
        <taxon>Tracheophyta</taxon>
        <taxon>Spermatophyta</taxon>
        <taxon>Magnoliopsida</taxon>
        <taxon>Liliopsida</taxon>
        <taxon>Poales</taxon>
        <taxon>Poaceae</taxon>
        <taxon>PACMAD clade</taxon>
        <taxon>Panicoideae</taxon>
        <taxon>Andropogonodae</taxon>
        <taxon>Andropogoneae</taxon>
        <taxon>Saccharinae</taxon>
        <taxon>Miscanthus</taxon>
    </lineage>
</organism>
<keyword evidence="3" id="KW-0347">Helicase</keyword>
<keyword evidence="9" id="KW-1185">Reference proteome</keyword>
<dbReference type="InterPro" id="IPR045055">
    <property type="entry name" value="DNA2/NAM7-like"/>
</dbReference>
<dbReference type="Proteomes" id="UP000604825">
    <property type="component" value="Unassembled WGS sequence"/>
</dbReference>
<evidence type="ECO:0000259" key="6">
    <source>
        <dbReference type="Pfam" id="PF13087"/>
    </source>
</evidence>
<dbReference type="InterPro" id="IPR041677">
    <property type="entry name" value="DNA2/NAM7_AAA_11"/>
</dbReference>
<dbReference type="OrthoDB" id="6513042at2759"/>
<feature type="domain" description="DNA2/NAM7 helicase-like C-terminal" evidence="6">
    <location>
        <begin position="610"/>
        <end position="804"/>
    </location>
</feature>
<keyword evidence="2" id="KW-0378">Hydrolase</keyword>
<evidence type="ECO:0000256" key="4">
    <source>
        <dbReference type="ARBA" id="ARBA00022840"/>
    </source>
</evidence>
<dbReference type="InterPro" id="IPR047187">
    <property type="entry name" value="SF1_C_Upf1"/>
</dbReference>
<comment type="caution">
    <text evidence="8">The sequence shown here is derived from an EMBL/GenBank/DDBJ whole genome shotgun (WGS) entry which is preliminary data.</text>
</comment>
<protein>
    <recommendedName>
        <fullName evidence="10">P-loop containing nucleoside triphosphate hydrolases superfamily protein</fullName>
    </recommendedName>
</protein>
<evidence type="ECO:0000256" key="2">
    <source>
        <dbReference type="ARBA" id="ARBA00022801"/>
    </source>
</evidence>
<gene>
    <name evidence="8" type="ORF">NCGR_LOCUS45918</name>
</gene>
<keyword evidence="4" id="KW-0067">ATP-binding</keyword>
<dbReference type="Pfam" id="PF13086">
    <property type="entry name" value="AAA_11"/>
    <property type="match status" value="1"/>
</dbReference>
<evidence type="ECO:0000256" key="1">
    <source>
        <dbReference type="ARBA" id="ARBA00022741"/>
    </source>
</evidence>
<reference evidence="8" key="1">
    <citation type="submission" date="2020-10" db="EMBL/GenBank/DDBJ databases">
        <authorList>
            <person name="Han B."/>
            <person name="Lu T."/>
            <person name="Zhao Q."/>
            <person name="Huang X."/>
            <person name="Zhao Y."/>
        </authorList>
    </citation>
    <scope>NUCLEOTIDE SEQUENCE</scope>
</reference>
<dbReference type="SUPFAM" id="SSF52540">
    <property type="entry name" value="P-loop containing nucleoside triphosphate hydrolases"/>
    <property type="match status" value="1"/>
</dbReference>
<accession>A0A811QNG9</accession>
<dbReference type="GO" id="GO:0005524">
    <property type="term" value="F:ATP binding"/>
    <property type="evidence" value="ECO:0007669"/>
    <property type="project" value="UniProtKB-KW"/>
</dbReference>
<evidence type="ECO:0000313" key="9">
    <source>
        <dbReference type="Proteomes" id="UP000604825"/>
    </source>
</evidence>
<evidence type="ECO:0008006" key="10">
    <source>
        <dbReference type="Google" id="ProtNLM"/>
    </source>
</evidence>
<evidence type="ECO:0000256" key="3">
    <source>
        <dbReference type="ARBA" id="ARBA00022806"/>
    </source>
</evidence>
<dbReference type="EMBL" id="CAJGYO010000012">
    <property type="protein sequence ID" value="CAD6262580.1"/>
    <property type="molecule type" value="Genomic_DNA"/>
</dbReference>
<dbReference type="AlphaFoldDB" id="A0A811QNG9"/>
<proteinExistence type="predicted"/>
<evidence type="ECO:0000259" key="7">
    <source>
        <dbReference type="Pfam" id="PF20073"/>
    </source>
</evidence>
<dbReference type="InterPro" id="IPR027417">
    <property type="entry name" value="P-loop_NTPase"/>
</dbReference>
<dbReference type="InterPro" id="IPR041679">
    <property type="entry name" value="DNA2/NAM7-like_C"/>
</dbReference>
<keyword evidence="1" id="KW-0547">Nucleotide-binding</keyword>
<sequence length="1009" mass="113341">MIGRGRGSGSRGGSRMYQRKDAGEEWPNLVDVVLSWRLTDVMNEDLFKDKVKKIPSTFPHLKSYLECYTSPLLEELRAEMSSSLESISTVPSVRISRIEEKKDRYEISVASDCQVAKPCNHPECYAPSVGDIIVLSDVKPGHISDITRNGRPYRVAFVTDGGDEDDDSPPAKYAIIASGKIDAADGGCQDGKSASLFAACLLNIVTYIRIWRCLDYEAAVRRNQGLIQKMVQYQPVPDTCQKSTEDAGSIDSVEIWTKLSTMDLNTSQNDAVLNSISKMHCKSSTFTLIWGPPGTGKTKTISVLLWLMREMKRGTLVCAPTNLAIKQVASRFLKLIQENSVDARCLGDVLMIGNKQRMCVDGDLKEIYLHDRVRKLLGCFAPLTGWKHHLSSLSDFFENGYSQYLQHLQDNQEGDTPSFFSYSRKRFAIIYMDLRRCFKELLLHVPKSSILEVNYNNILSLLEMLEEFNRMFEWRYIGDEIKEVFLYSNDEPDHTNSSVITLGKTRIKCLEKLNTLLSCLKLPLISSKRTIRDFCIESASIVFCTVSSSTKVITNKKLELLVVDESAQLKECETLVPLRLWTLKHAVLIGDECQLPATVKSKVCTDALFGRSLFERLSSLGHEKHLLNMQYRMHPSISIFPNTSFYEGRISDAPSVMGKEHQMMYLPGSMFGPYSFVNIGHGREERDELGHSKRNFVEVVVIEEILYRLRRACCKTKKKVTVGVICPYTAQVLAIQGKIGKMKFHPLQVKVNSVDGFQGGEEDIIILSTVRSNSVGMVGFLSNTQRANVCLTRARHCLWILGNATTLSSSGSIWADLVRDAKDRRCFFNANSDIAISRVIAKQRSDLNRVNVKKDIHISSSKNCRVWVEMQSPSDLNEQGTSSTSVSHYAGSPSSDIVVVSEFQRPGNKKEDVEDITVIPTIPNKEDDKDIIAMPVVVVSEFQRPSNKKEDVEDITVIPTIPNKEDDKDIIAMPVIPDKEDVVDDIPILAIPCAVLCNLATRCMRLFRS</sequence>
<dbReference type="Pfam" id="PF20073">
    <property type="entry name" value="DUF6469"/>
    <property type="match status" value="1"/>
</dbReference>
<dbReference type="CDD" id="cd18808">
    <property type="entry name" value="SF1_C_Upf1"/>
    <property type="match status" value="1"/>
</dbReference>
<dbReference type="GO" id="GO:0016787">
    <property type="term" value="F:hydrolase activity"/>
    <property type="evidence" value="ECO:0007669"/>
    <property type="project" value="UniProtKB-KW"/>
</dbReference>
<dbReference type="Gene3D" id="3.40.50.300">
    <property type="entry name" value="P-loop containing nucleotide triphosphate hydrolases"/>
    <property type="match status" value="2"/>
</dbReference>
<evidence type="ECO:0000313" key="8">
    <source>
        <dbReference type="EMBL" id="CAD6262580.1"/>
    </source>
</evidence>
<dbReference type="FunFam" id="3.40.50.300:FF:000326">
    <property type="entry name" value="P-loop containing nucleoside triphosphate hydrolase"/>
    <property type="match status" value="1"/>
</dbReference>
<evidence type="ECO:0000259" key="5">
    <source>
        <dbReference type="Pfam" id="PF13086"/>
    </source>
</evidence>
<dbReference type="PANTHER" id="PTHR10887">
    <property type="entry name" value="DNA2/NAM7 HELICASE FAMILY"/>
    <property type="match status" value="1"/>
</dbReference>
<dbReference type="GO" id="GO:0005694">
    <property type="term" value="C:chromosome"/>
    <property type="evidence" value="ECO:0007669"/>
    <property type="project" value="UniProtKB-ARBA"/>
</dbReference>
<feature type="domain" description="DUF6469" evidence="7">
    <location>
        <begin position="123"/>
        <end position="215"/>
    </location>
</feature>
<feature type="domain" description="DNA2/NAM7 helicase helicase" evidence="5">
    <location>
        <begin position="264"/>
        <end position="602"/>
    </location>
</feature>
<dbReference type="InterPro" id="IPR045529">
    <property type="entry name" value="DUF6469"/>
</dbReference>
<dbReference type="PANTHER" id="PTHR10887:SF515">
    <property type="entry name" value="P-LOOP CONTAINING NUCLEOSIDE TRIPHOSPHATE HYDROLASES SUPERFAMILY PROTEIN"/>
    <property type="match status" value="1"/>
</dbReference>
<dbReference type="Pfam" id="PF13087">
    <property type="entry name" value="AAA_12"/>
    <property type="match status" value="1"/>
</dbReference>
<dbReference type="GO" id="GO:0004386">
    <property type="term" value="F:helicase activity"/>
    <property type="evidence" value="ECO:0007669"/>
    <property type="project" value="UniProtKB-KW"/>
</dbReference>